<name>A0A183NKZ6_9TREM</name>
<evidence type="ECO:0000313" key="2">
    <source>
        <dbReference type="Proteomes" id="UP000269396"/>
    </source>
</evidence>
<keyword evidence="2" id="KW-1185">Reference proteome</keyword>
<reference evidence="1 2" key="1">
    <citation type="submission" date="2018-11" db="EMBL/GenBank/DDBJ databases">
        <authorList>
            <consortium name="Pathogen Informatics"/>
        </authorList>
    </citation>
    <scope>NUCLEOTIDE SEQUENCE [LARGE SCALE GENOMIC DNA]</scope>
    <source>
        <strain>Denwood</strain>
        <strain evidence="2">Zambia</strain>
    </source>
</reference>
<gene>
    <name evidence="1" type="ORF">SMTD_LOCUS2782</name>
</gene>
<evidence type="ECO:0000313" key="1">
    <source>
        <dbReference type="EMBL" id="VDO89537.1"/>
    </source>
</evidence>
<accession>A0A183NKZ6</accession>
<proteinExistence type="predicted"/>
<sequence>MSVDRIPSATAYCGREQTNFDLQEEIRKRRLKWIGHGLRKSSHCITRQAITLNPEGKWKSGSPNKTFRREI</sequence>
<dbReference type="AlphaFoldDB" id="A0A183NKZ6"/>
<protein>
    <submittedName>
        <fullName evidence="1">Uncharacterized protein</fullName>
    </submittedName>
</protein>
<organism evidence="1 2">
    <name type="scientific">Schistosoma mattheei</name>
    <dbReference type="NCBI Taxonomy" id="31246"/>
    <lineage>
        <taxon>Eukaryota</taxon>
        <taxon>Metazoa</taxon>
        <taxon>Spiralia</taxon>
        <taxon>Lophotrochozoa</taxon>
        <taxon>Platyhelminthes</taxon>
        <taxon>Trematoda</taxon>
        <taxon>Digenea</taxon>
        <taxon>Strigeidida</taxon>
        <taxon>Schistosomatoidea</taxon>
        <taxon>Schistosomatidae</taxon>
        <taxon>Schistosoma</taxon>
    </lineage>
</organism>
<dbReference type="EMBL" id="UZAL01004211">
    <property type="protein sequence ID" value="VDO89537.1"/>
    <property type="molecule type" value="Genomic_DNA"/>
</dbReference>
<dbReference type="Proteomes" id="UP000269396">
    <property type="component" value="Unassembled WGS sequence"/>
</dbReference>